<proteinExistence type="predicted"/>
<reference evidence="1 2" key="1">
    <citation type="submission" date="2017-08" db="EMBL/GenBank/DDBJ databases">
        <title>Infants hospitalized years apart are colonized by the same room-sourced microbial strains.</title>
        <authorList>
            <person name="Brooks B."/>
            <person name="Olm M.R."/>
            <person name="Firek B.A."/>
            <person name="Baker R."/>
            <person name="Thomas B.C."/>
            <person name="Morowitz M.J."/>
            <person name="Banfield J.F."/>
        </authorList>
    </citation>
    <scope>NUCLEOTIDE SEQUENCE [LARGE SCALE GENOMIC DNA]</scope>
    <source>
        <strain evidence="1">S2_005_002_R2_33</strain>
    </source>
</reference>
<accession>A0A2W5QUX3</accession>
<gene>
    <name evidence="1" type="ORF">DI555_07995</name>
</gene>
<name>A0A2W5QUX3_9SPHN</name>
<dbReference type="Gene3D" id="1.10.10.10">
    <property type="entry name" value="Winged helix-like DNA-binding domain superfamily/Winged helix DNA-binding domain"/>
    <property type="match status" value="1"/>
</dbReference>
<protein>
    <recommendedName>
        <fullName evidence="3">LexA repressor DNA-binding domain-containing protein</fullName>
    </recommendedName>
</protein>
<dbReference type="Proteomes" id="UP000249082">
    <property type="component" value="Unassembled WGS sequence"/>
</dbReference>
<evidence type="ECO:0000313" key="2">
    <source>
        <dbReference type="Proteomes" id="UP000249082"/>
    </source>
</evidence>
<comment type="caution">
    <text evidence="1">The sequence shown here is derived from an EMBL/GenBank/DDBJ whole genome shotgun (WGS) entry which is preliminary data.</text>
</comment>
<evidence type="ECO:0000313" key="1">
    <source>
        <dbReference type="EMBL" id="PZQ55280.1"/>
    </source>
</evidence>
<sequence length="165" mass="17984">MSNTARPALSDRATKLLELLTRCAAEGRAAPSNADLTAFLQLDRANTVPRIMQRLEERGLIVVERYSCSRIVTIVATGQRTAGVPGTPHWMDANRAARAEKKPKSDPAPVVRSPVIRSQPHAVSVDRDPCPRCGVRGDIGCRHSRAALRLASVPVFRHFSEVARG</sequence>
<dbReference type="EMBL" id="QFPX01000006">
    <property type="protein sequence ID" value="PZQ55280.1"/>
    <property type="molecule type" value="Genomic_DNA"/>
</dbReference>
<evidence type="ECO:0008006" key="3">
    <source>
        <dbReference type="Google" id="ProtNLM"/>
    </source>
</evidence>
<dbReference type="SUPFAM" id="SSF46785">
    <property type="entry name" value="Winged helix' DNA-binding domain"/>
    <property type="match status" value="1"/>
</dbReference>
<dbReference type="InterPro" id="IPR036390">
    <property type="entry name" value="WH_DNA-bd_sf"/>
</dbReference>
<organism evidence="1 2">
    <name type="scientific">Novosphingobium pentaromativorans</name>
    <dbReference type="NCBI Taxonomy" id="205844"/>
    <lineage>
        <taxon>Bacteria</taxon>
        <taxon>Pseudomonadati</taxon>
        <taxon>Pseudomonadota</taxon>
        <taxon>Alphaproteobacteria</taxon>
        <taxon>Sphingomonadales</taxon>
        <taxon>Sphingomonadaceae</taxon>
        <taxon>Novosphingobium</taxon>
    </lineage>
</organism>
<dbReference type="AlphaFoldDB" id="A0A2W5QUX3"/>
<dbReference type="InterPro" id="IPR036388">
    <property type="entry name" value="WH-like_DNA-bd_sf"/>
</dbReference>